<dbReference type="EMBL" id="QURN01000005">
    <property type="protein sequence ID" value="RFC68052.1"/>
    <property type="molecule type" value="Genomic_DNA"/>
</dbReference>
<evidence type="ECO:0000313" key="1">
    <source>
        <dbReference type="EMBL" id="RFC68052.1"/>
    </source>
</evidence>
<dbReference type="AlphaFoldDB" id="A0A371XFP1"/>
<gene>
    <name evidence="1" type="ORF">DY251_07115</name>
</gene>
<dbReference type="RefSeq" id="WP_116623193.1">
    <property type="nucleotide sequence ID" value="NZ_QURN01000005.1"/>
</dbReference>
<protein>
    <submittedName>
        <fullName evidence="1">Uncharacterized protein</fullName>
    </submittedName>
</protein>
<keyword evidence="2" id="KW-1185">Reference proteome</keyword>
<dbReference type="Proteomes" id="UP000262379">
    <property type="component" value="Unassembled WGS sequence"/>
</dbReference>
<proteinExistence type="predicted"/>
<sequence>MDALVVRILALSCSGAKLVVAGAATQSTKEATCARSAAACGARYHSAMLASMKGIFAQLAIAVTPSSVTRHAELLRLCARIGYSPPRG</sequence>
<reference evidence="2" key="1">
    <citation type="submission" date="2018-08" db="EMBL/GenBank/DDBJ databases">
        <authorList>
            <person name="Im W.T."/>
        </authorList>
    </citation>
    <scope>NUCLEOTIDE SEQUENCE [LARGE SCALE GENOMIC DNA]</scope>
    <source>
        <strain evidence="2">LA-28</strain>
    </source>
</reference>
<name>A0A371XFP1_9HYPH</name>
<evidence type="ECO:0000313" key="2">
    <source>
        <dbReference type="Proteomes" id="UP000262379"/>
    </source>
</evidence>
<organism evidence="1 2">
    <name type="scientific">Mesorhizobium denitrificans</name>
    <dbReference type="NCBI Taxonomy" id="2294114"/>
    <lineage>
        <taxon>Bacteria</taxon>
        <taxon>Pseudomonadati</taxon>
        <taxon>Pseudomonadota</taxon>
        <taxon>Alphaproteobacteria</taxon>
        <taxon>Hyphomicrobiales</taxon>
        <taxon>Phyllobacteriaceae</taxon>
        <taxon>Mesorhizobium</taxon>
    </lineage>
</organism>
<accession>A0A371XFP1</accession>
<comment type="caution">
    <text evidence="1">The sequence shown here is derived from an EMBL/GenBank/DDBJ whole genome shotgun (WGS) entry which is preliminary data.</text>
</comment>